<name>G9YN78_FLAPL</name>
<dbReference type="EMBL" id="AGCK01000064">
    <property type="protein sequence ID" value="EHM53538.1"/>
    <property type="molecule type" value="Genomic_DNA"/>
</dbReference>
<reference evidence="7 8" key="1">
    <citation type="submission" date="2011-08" db="EMBL/GenBank/DDBJ databases">
        <authorList>
            <person name="Weinstock G."/>
            <person name="Sodergren E."/>
            <person name="Clifton S."/>
            <person name="Fulton L."/>
            <person name="Fulton B."/>
            <person name="Courtney L."/>
            <person name="Fronick C."/>
            <person name="Harrison M."/>
            <person name="Strong C."/>
            <person name="Farmer C."/>
            <person name="Delahaunty K."/>
            <person name="Markovic C."/>
            <person name="Hall O."/>
            <person name="Minx P."/>
            <person name="Tomlinson C."/>
            <person name="Mitreva M."/>
            <person name="Hou S."/>
            <person name="Chen J."/>
            <person name="Wollam A."/>
            <person name="Pepin K.H."/>
            <person name="Johnson M."/>
            <person name="Bhonagiri V."/>
            <person name="Zhang X."/>
            <person name="Suruliraj S."/>
            <person name="Warren W."/>
            <person name="Chinwalla A."/>
            <person name="Mardis E.R."/>
            <person name="Wilson R.K."/>
        </authorList>
    </citation>
    <scope>NUCLEOTIDE SEQUENCE [LARGE SCALE GENOMIC DNA]</scope>
    <source>
        <strain evidence="7 8">ATCC 29863</strain>
    </source>
</reference>
<keyword evidence="7" id="KW-0282">Flagellum</keyword>
<dbReference type="NCBIfam" id="TIGR01396">
    <property type="entry name" value="FlgB"/>
    <property type="match status" value="1"/>
</dbReference>
<keyword evidence="7" id="KW-0966">Cell projection</keyword>
<dbReference type="PIRSF" id="PIRSF002889">
    <property type="entry name" value="Rod_FlgB"/>
    <property type="match status" value="1"/>
</dbReference>
<dbReference type="HOGENOM" id="CLU_125463_3_2_9"/>
<dbReference type="STRING" id="292800.A4U99_03180"/>
<dbReference type="GO" id="GO:0071973">
    <property type="term" value="P:bacterial-type flagellum-dependent cell motility"/>
    <property type="evidence" value="ECO:0007669"/>
    <property type="project" value="InterPro"/>
</dbReference>
<comment type="caution">
    <text evidence="7">The sequence shown here is derived from an EMBL/GenBank/DDBJ whole genome shotgun (WGS) entry which is preliminary data.</text>
</comment>
<evidence type="ECO:0000256" key="1">
    <source>
        <dbReference type="ARBA" id="ARBA00004117"/>
    </source>
</evidence>
<evidence type="ECO:0000256" key="2">
    <source>
        <dbReference type="ARBA" id="ARBA00009677"/>
    </source>
</evidence>
<accession>G9YN78</accession>
<comment type="subunit">
    <text evidence="6">The basal body constitutes a major portion of the flagellar organelle and consists of a number of rings mounted on a central rod.</text>
</comment>
<proteinExistence type="inferred from homology"/>
<evidence type="ECO:0000256" key="4">
    <source>
        <dbReference type="ARBA" id="ARBA00023143"/>
    </source>
</evidence>
<evidence type="ECO:0000256" key="5">
    <source>
        <dbReference type="ARBA" id="ARBA00024934"/>
    </source>
</evidence>
<evidence type="ECO:0000313" key="7">
    <source>
        <dbReference type="EMBL" id="EHM53538.1"/>
    </source>
</evidence>
<evidence type="ECO:0000313" key="8">
    <source>
        <dbReference type="Proteomes" id="UP000004459"/>
    </source>
</evidence>
<evidence type="ECO:0000256" key="6">
    <source>
        <dbReference type="PIRNR" id="PIRNR002889"/>
    </source>
</evidence>
<organism evidence="7 8">
    <name type="scientific">Flavonifractor plautii ATCC 29863</name>
    <dbReference type="NCBI Taxonomy" id="411475"/>
    <lineage>
        <taxon>Bacteria</taxon>
        <taxon>Bacillati</taxon>
        <taxon>Bacillota</taxon>
        <taxon>Clostridia</taxon>
        <taxon>Eubacteriales</taxon>
        <taxon>Oscillospiraceae</taxon>
        <taxon>Flavonifractor</taxon>
    </lineage>
</organism>
<dbReference type="PATRIC" id="fig|411475.3.peg.823"/>
<comment type="function">
    <text evidence="5 6">Structural component of flagellum, the bacterial motility apparatus. Part of the rod structure of flagellar basal body.</text>
</comment>
<comment type="subcellular location">
    <subcellularLocation>
        <location evidence="1 6">Bacterial flagellum basal body</location>
    </subcellularLocation>
</comment>
<comment type="similarity">
    <text evidence="2 6">Belongs to the flagella basal body rod proteins family.</text>
</comment>
<dbReference type="AlphaFoldDB" id="G9YN78"/>
<dbReference type="InterPro" id="IPR006300">
    <property type="entry name" value="FlgB"/>
</dbReference>
<evidence type="ECO:0000256" key="3">
    <source>
        <dbReference type="ARBA" id="ARBA00014376"/>
    </source>
</evidence>
<keyword evidence="7" id="KW-0969">Cilium</keyword>
<dbReference type="GO" id="GO:0030694">
    <property type="term" value="C:bacterial-type flagellum basal body, rod"/>
    <property type="evidence" value="ECO:0007669"/>
    <property type="project" value="InterPro"/>
</dbReference>
<dbReference type="Proteomes" id="UP000004459">
    <property type="component" value="Unassembled WGS sequence"/>
</dbReference>
<gene>
    <name evidence="7" type="ORF">HMPREF0372_00950</name>
</gene>
<sequence length="152" mass="16802">MSHYVVESSRLFIGTTQKRGKEGAVVNILTSNSMLMLQRSMGFLWSKQDCILNNLANAETPGYKTQYVTFEESLRDAVQAAADKPQPGAAMREAIADTPVQLHEAQESVRMDDNGVDIMEQSVELARNGYQLQYVMSAISGELSLLRTAIRG</sequence>
<protein>
    <recommendedName>
        <fullName evidence="3 6">Flagellar basal body rod protein FlgB</fullName>
    </recommendedName>
</protein>
<keyword evidence="4 6" id="KW-0975">Bacterial flagellum</keyword>